<protein>
    <submittedName>
        <fullName evidence="1">WRKY transcription factor</fullName>
    </submittedName>
</protein>
<evidence type="ECO:0000313" key="1">
    <source>
        <dbReference type="EMBL" id="KAJ4727815.1"/>
    </source>
</evidence>
<accession>A0ACC1YYY5</accession>
<organism evidence="1 2">
    <name type="scientific">Melia azedarach</name>
    <name type="common">Chinaberry tree</name>
    <dbReference type="NCBI Taxonomy" id="155640"/>
    <lineage>
        <taxon>Eukaryota</taxon>
        <taxon>Viridiplantae</taxon>
        <taxon>Streptophyta</taxon>
        <taxon>Embryophyta</taxon>
        <taxon>Tracheophyta</taxon>
        <taxon>Spermatophyta</taxon>
        <taxon>Magnoliopsida</taxon>
        <taxon>eudicotyledons</taxon>
        <taxon>Gunneridae</taxon>
        <taxon>Pentapetalae</taxon>
        <taxon>rosids</taxon>
        <taxon>malvids</taxon>
        <taxon>Sapindales</taxon>
        <taxon>Meliaceae</taxon>
        <taxon>Melia</taxon>
    </lineage>
</organism>
<keyword evidence="2" id="KW-1185">Reference proteome</keyword>
<name>A0ACC1YYY5_MELAZ</name>
<proteinExistence type="predicted"/>
<reference evidence="1 2" key="1">
    <citation type="journal article" date="2023" name="Science">
        <title>Complex scaffold remodeling in plant triterpene biosynthesis.</title>
        <authorList>
            <person name="De La Pena R."/>
            <person name="Hodgson H."/>
            <person name="Liu J.C."/>
            <person name="Stephenson M.J."/>
            <person name="Martin A.C."/>
            <person name="Owen C."/>
            <person name="Harkess A."/>
            <person name="Leebens-Mack J."/>
            <person name="Jimenez L.E."/>
            <person name="Osbourn A."/>
            <person name="Sattely E.S."/>
        </authorList>
    </citation>
    <scope>NUCLEOTIDE SEQUENCE [LARGE SCALE GENOMIC DNA]</scope>
    <source>
        <strain evidence="2">cv. JPN11</strain>
        <tissue evidence="1">Leaf</tissue>
    </source>
</reference>
<gene>
    <name evidence="1" type="ORF">OWV82_000854</name>
</gene>
<dbReference type="Proteomes" id="UP001164539">
    <property type="component" value="Chromosome 1"/>
</dbReference>
<sequence>MDASISPKLETEGAELNPETQASKRRKVVEKTVVRVRIGENAGKLKNEGPPSDLWSWRKYGQKPIKGSPHPRGYYRCSTSKGCSAKKQVERCRTDASVLIITYTSTHNHPCPDLQNINLTKQSKESLQTQATETEEDHPTSPKQQEETQPQEEEKQNQSIMNMTTSDEDVSKDHFHYLQSPISCTQDIMINQEDPFSGNLEKTHESLNLLLDEEPLSYQNLMTLSTPKSEENDFFDELEELPTSSVFTSFMRSSLFDEGIPVVPS</sequence>
<evidence type="ECO:0000313" key="2">
    <source>
        <dbReference type="Proteomes" id="UP001164539"/>
    </source>
</evidence>
<dbReference type="EMBL" id="CM051394">
    <property type="protein sequence ID" value="KAJ4727815.1"/>
    <property type="molecule type" value="Genomic_DNA"/>
</dbReference>
<comment type="caution">
    <text evidence="1">The sequence shown here is derived from an EMBL/GenBank/DDBJ whole genome shotgun (WGS) entry which is preliminary data.</text>
</comment>